<comment type="caution">
    <text evidence="3">The sequence shown here is derived from an EMBL/GenBank/DDBJ whole genome shotgun (WGS) entry which is preliminary data.</text>
</comment>
<evidence type="ECO:0000313" key="4">
    <source>
        <dbReference type="Proteomes" id="UP001597351"/>
    </source>
</evidence>
<evidence type="ECO:0000313" key="3">
    <source>
        <dbReference type="EMBL" id="MFD1946748.1"/>
    </source>
</evidence>
<gene>
    <name evidence="3" type="ORF">ACFSDE_08090</name>
</gene>
<protein>
    <submittedName>
        <fullName evidence="3">LLM class flavin-dependent oxidoreductase</fullName>
    </submittedName>
</protein>
<proteinExistence type="predicted"/>
<evidence type="ECO:0000256" key="1">
    <source>
        <dbReference type="ARBA" id="ARBA00023002"/>
    </source>
</evidence>
<accession>A0ABW4TMQ9</accession>
<dbReference type="Pfam" id="PF00296">
    <property type="entry name" value="Bac_luciferase"/>
    <property type="match status" value="1"/>
</dbReference>
<keyword evidence="4" id="KW-1185">Reference proteome</keyword>
<dbReference type="InterPro" id="IPR036661">
    <property type="entry name" value="Luciferase-like_sf"/>
</dbReference>
<dbReference type="CDD" id="cd01097">
    <property type="entry name" value="Tetrahydromethanopterin_reductase"/>
    <property type="match status" value="1"/>
</dbReference>
<dbReference type="InterPro" id="IPR050564">
    <property type="entry name" value="F420-G6PD/mer"/>
</dbReference>
<dbReference type="EMBL" id="JBHUGD010000003">
    <property type="protein sequence ID" value="MFD1946748.1"/>
    <property type="molecule type" value="Genomic_DNA"/>
</dbReference>
<dbReference type="PANTHER" id="PTHR43244">
    <property type="match status" value="1"/>
</dbReference>
<dbReference type="SUPFAM" id="SSF51679">
    <property type="entry name" value="Bacterial luciferase-like"/>
    <property type="match status" value="1"/>
</dbReference>
<keyword evidence="1" id="KW-0560">Oxidoreductase</keyword>
<sequence>MTTTRRLAVGLTPMETRRPVVLHLADRAEALGYDAFFVAEGWGHDAGVLLAEIATRTERITLGTGILNVWGRSAASIAMLASTMAEVSGGRFVLGLGADSPPLAEGLHDVDFHAPVQRLESMTRQVRGLLSGERLEPATERTTRPLKLAAVPASPVPIHLAALGPRSVRMAGALADGWAPFLLPLSGLAAGLQQLEAGTTEAAVPRGLPLVAPCIPAAVASDPDRALEMASWWVAFYLTSMGPLYRQTLERLGHADAVEAVTTANPTGRTFDVPESARALLDELTLHGDGDAAGEALDRWYAAGAQLPTLVLPPGRPLEELDHMLEALRP</sequence>
<dbReference type="InterPro" id="IPR011251">
    <property type="entry name" value="Luciferase-like_dom"/>
</dbReference>
<feature type="domain" description="Luciferase-like" evidence="2">
    <location>
        <begin position="21"/>
        <end position="306"/>
    </location>
</feature>
<dbReference type="PANTHER" id="PTHR43244:SF1">
    <property type="entry name" value="5,10-METHYLENETETRAHYDROMETHANOPTERIN REDUCTASE"/>
    <property type="match status" value="1"/>
</dbReference>
<evidence type="ECO:0000259" key="2">
    <source>
        <dbReference type="Pfam" id="PF00296"/>
    </source>
</evidence>
<dbReference type="Gene3D" id="3.20.20.30">
    <property type="entry name" value="Luciferase-like domain"/>
    <property type="match status" value="1"/>
</dbReference>
<reference evidence="4" key="1">
    <citation type="journal article" date="2019" name="Int. J. Syst. Evol. Microbiol.">
        <title>The Global Catalogue of Microorganisms (GCM) 10K type strain sequencing project: providing services to taxonomists for standard genome sequencing and annotation.</title>
        <authorList>
            <consortium name="The Broad Institute Genomics Platform"/>
            <consortium name="The Broad Institute Genome Sequencing Center for Infectious Disease"/>
            <person name="Wu L."/>
            <person name="Ma J."/>
        </authorList>
    </citation>
    <scope>NUCLEOTIDE SEQUENCE [LARGE SCALE GENOMIC DNA]</scope>
    <source>
        <strain evidence="4">CGMCC 1.12477</strain>
    </source>
</reference>
<dbReference type="Proteomes" id="UP001597351">
    <property type="component" value="Unassembled WGS sequence"/>
</dbReference>
<organism evidence="3 4">
    <name type="scientific">Nocardioides aestuarii</name>
    <dbReference type="NCBI Taxonomy" id="252231"/>
    <lineage>
        <taxon>Bacteria</taxon>
        <taxon>Bacillati</taxon>
        <taxon>Actinomycetota</taxon>
        <taxon>Actinomycetes</taxon>
        <taxon>Propionibacteriales</taxon>
        <taxon>Nocardioidaceae</taxon>
        <taxon>Nocardioides</taxon>
    </lineage>
</organism>
<dbReference type="RefSeq" id="WP_343917190.1">
    <property type="nucleotide sequence ID" value="NZ_BAAAJT010000002.1"/>
</dbReference>
<name>A0ABW4TMQ9_9ACTN</name>